<keyword evidence="3" id="KW-1185">Reference proteome</keyword>
<feature type="compositionally biased region" description="Acidic residues" evidence="1">
    <location>
        <begin position="494"/>
        <end position="504"/>
    </location>
</feature>
<sequence length="504" mass="56194">MDTPPTALRSEFFDFLSLPLELRNRIYSLHLSNEGVVDYLEADDDAEEITHDEPAVFFAYANRKWAMGCAPQTSNGLTIDCAQRPACIPNDTAEKVERLSLDIVIDLWSPTNIITSVAMGDLTKMKSLRTIELNLILECGYDPSPGWLNRRNDTYRNSPLLIGLVCQILSQIPARISVMWKSAIWDQETSGDEGEVDADLLYLAQKYSATKGCACIINQTKFMLVPSVTPFSLLALYMLLASATFSNQNGLLYARQRAAQLHVYEHKNHPQHMSLQIAIGSASPKLLLTAAFTSSSFENTNTGGLSRDTTRTNSTQLVDGSDGLCGKHSRPISNQGEKLNDGLTSRIEEMNLAKDTDESVETSIEQQHNDATNVPDDEECPTGVDTLDCEDCGGPEQTWEISHNDYHCRGIAEERYRWKDCYCVNWENYRGPCRFGSDREDNYFPFENLPDLPSPSENSSAPEDHVGDHDDLNDDSATSESLLESGVERSAAVTEDEEQETERD</sequence>
<proteinExistence type="predicted"/>
<name>A0A074VZW0_AURM1</name>
<evidence type="ECO:0000313" key="2">
    <source>
        <dbReference type="EMBL" id="KEQ66048.1"/>
    </source>
</evidence>
<evidence type="ECO:0000256" key="1">
    <source>
        <dbReference type="SAM" id="MobiDB-lite"/>
    </source>
</evidence>
<feature type="region of interest" description="Disordered" evidence="1">
    <location>
        <begin position="299"/>
        <end position="339"/>
    </location>
</feature>
<dbReference type="Proteomes" id="UP000030672">
    <property type="component" value="Unassembled WGS sequence"/>
</dbReference>
<dbReference type="HOGENOM" id="CLU_540757_0_0_1"/>
<evidence type="ECO:0000313" key="3">
    <source>
        <dbReference type="Proteomes" id="UP000030672"/>
    </source>
</evidence>
<dbReference type="AlphaFoldDB" id="A0A074VZW0"/>
<protein>
    <submittedName>
        <fullName evidence="2">Uncharacterized protein</fullName>
    </submittedName>
</protein>
<accession>A0A074VZW0</accession>
<dbReference type="RefSeq" id="XP_040883071.1">
    <property type="nucleotide sequence ID" value="XM_041024279.1"/>
</dbReference>
<reference evidence="2 3" key="1">
    <citation type="journal article" date="2014" name="BMC Genomics">
        <title>Genome sequencing of four Aureobasidium pullulans varieties: biotechnological potential, stress tolerance, and description of new species.</title>
        <authorList>
            <person name="Gostin Ar C."/>
            <person name="Ohm R.A."/>
            <person name="Kogej T."/>
            <person name="Sonjak S."/>
            <person name="Turk M."/>
            <person name="Zajc J."/>
            <person name="Zalar P."/>
            <person name="Grube M."/>
            <person name="Sun H."/>
            <person name="Han J."/>
            <person name="Sharma A."/>
            <person name="Chiniquy J."/>
            <person name="Ngan C.Y."/>
            <person name="Lipzen A."/>
            <person name="Barry K."/>
            <person name="Grigoriev I.V."/>
            <person name="Gunde-Cimerman N."/>
        </authorList>
    </citation>
    <scope>NUCLEOTIDE SEQUENCE [LARGE SCALE GENOMIC DNA]</scope>
    <source>
        <strain evidence="2 3">CBS 110374</strain>
    </source>
</reference>
<gene>
    <name evidence="2" type="ORF">M437DRAFT_63573</name>
</gene>
<dbReference type="EMBL" id="KL584826">
    <property type="protein sequence ID" value="KEQ66048.1"/>
    <property type="molecule type" value="Genomic_DNA"/>
</dbReference>
<organism evidence="2 3">
    <name type="scientific">Aureobasidium melanogenum (strain CBS 110374)</name>
    <name type="common">Aureobasidium pullulans var. melanogenum</name>
    <dbReference type="NCBI Taxonomy" id="1043003"/>
    <lineage>
        <taxon>Eukaryota</taxon>
        <taxon>Fungi</taxon>
        <taxon>Dikarya</taxon>
        <taxon>Ascomycota</taxon>
        <taxon>Pezizomycotina</taxon>
        <taxon>Dothideomycetes</taxon>
        <taxon>Dothideomycetidae</taxon>
        <taxon>Dothideales</taxon>
        <taxon>Saccotheciaceae</taxon>
        <taxon>Aureobasidium</taxon>
    </lineage>
</organism>
<feature type="region of interest" description="Disordered" evidence="1">
    <location>
        <begin position="446"/>
        <end position="504"/>
    </location>
</feature>
<dbReference type="GeneID" id="63917652"/>